<reference evidence="3" key="1">
    <citation type="journal article" date="2019" name="Int. J. Syst. Evol. Microbiol.">
        <title>The Global Catalogue of Microorganisms (GCM) 10K type strain sequencing project: providing services to taxonomists for standard genome sequencing and annotation.</title>
        <authorList>
            <consortium name="The Broad Institute Genomics Platform"/>
            <consortium name="The Broad Institute Genome Sequencing Center for Infectious Disease"/>
            <person name="Wu L."/>
            <person name="Ma J."/>
        </authorList>
    </citation>
    <scope>NUCLEOTIDE SEQUENCE [LARGE SCALE GENOMIC DNA]</scope>
    <source>
        <strain evidence="3">JCM 16702</strain>
    </source>
</reference>
<sequence length="120" mass="12659">MGAFAVNRELVRWMRGDGWPASEGLRFAGFDGPLEITAAASPRQALTALHGYLTAWVDTDLLPCTTETLDRSLGVDDWSTNPATMTDQCPGGNRTSSAYAAMASGAHSGSRALSVRGLKA</sequence>
<feature type="region of interest" description="Disordered" evidence="1">
    <location>
        <begin position="75"/>
        <end position="96"/>
    </location>
</feature>
<gene>
    <name evidence="2" type="ORF">GCM10022214_26900</name>
</gene>
<dbReference type="SUPFAM" id="SSF159501">
    <property type="entry name" value="EreA/ChaN-like"/>
    <property type="match status" value="1"/>
</dbReference>
<name>A0ABP7VLW1_9ACTN</name>
<evidence type="ECO:0000256" key="1">
    <source>
        <dbReference type="SAM" id="MobiDB-lite"/>
    </source>
</evidence>
<comment type="caution">
    <text evidence="2">The sequence shown here is derived from an EMBL/GenBank/DDBJ whole genome shotgun (WGS) entry which is preliminary data.</text>
</comment>
<feature type="compositionally biased region" description="Polar residues" evidence="1">
    <location>
        <begin position="78"/>
        <end position="96"/>
    </location>
</feature>
<organism evidence="2 3">
    <name type="scientific">Actinomadura miaoliensis</name>
    <dbReference type="NCBI Taxonomy" id="430685"/>
    <lineage>
        <taxon>Bacteria</taxon>
        <taxon>Bacillati</taxon>
        <taxon>Actinomycetota</taxon>
        <taxon>Actinomycetes</taxon>
        <taxon>Streptosporangiales</taxon>
        <taxon>Thermomonosporaceae</taxon>
        <taxon>Actinomadura</taxon>
    </lineage>
</organism>
<evidence type="ECO:0000313" key="3">
    <source>
        <dbReference type="Proteomes" id="UP001500683"/>
    </source>
</evidence>
<proteinExistence type="predicted"/>
<dbReference type="RefSeq" id="WP_344946449.1">
    <property type="nucleotide sequence ID" value="NZ_BAAAZG010000016.1"/>
</dbReference>
<keyword evidence="3" id="KW-1185">Reference proteome</keyword>
<dbReference type="EMBL" id="BAAAZG010000016">
    <property type="protein sequence ID" value="GAA4070063.1"/>
    <property type="molecule type" value="Genomic_DNA"/>
</dbReference>
<dbReference type="Proteomes" id="UP001500683">
    <property type="component" value="Unassembled WGS sequence"/>
</dbReference>
<protein>
    <submittedName>
        <fullName evidence="2">Uncharacterized protein</fullName>
    </submittedName>
</protein>
<evidence type="ECO:0000313" key="2">
    <source>
        <dbReference type="EMBL" id="GAA4070063.1"/>
    </source>
</evidence>
<accession>A0ABP7VLW1</accession>